<feature type="domain" description="Mg chelatase-related protein C-terminal" evidence="1">
    <location>
        <begin position="3"/>
        <end position="33"/>
    </location>
</feature>
<proteinExistence type="predicted"/>
<reference evidence="2 3" key="1">
    <citation type="submission" date="2015-01" db="EMBL/GenBank/DDBJ databases">
        <title>Draft genome of Anoxybacillus thermarum strain AF/04.</title>
        <authorList>
            <person name="Poli A."/>
            <person name="Nicolaus B."/>
            <person name="Chan K.-G."/>
            <person name="Kahar U.M."/>
            <person name="Yaakob A.S."/>
            <person name="Chan C.S."/>
            <person name="Goh K.M."/>
        </authorList>
    </citation>
    <scope>NUCLEOTIDE SEQUENCE [LARGE SCALE GENOMIC DNA]</scope>
    <source>
        <strain evidence="2 3">AF/04</strain>
    </source>
</reference>
<evidence type="ECO:0000313" key="2">
    <source>
        <dbReference type="EMBL" id="KIQ94706.1"/>
    </source>
</evidence>
<name>A0A0D0S155_9BACL</name>
<dbReference type="Pfam" id="PF13335">
    <property type="entry name" value="Mg_chelatase_C"/>
    <property type="match status" value="1"/>
</dbReference>
<comment type="caution">
    <text evidence="2">The sequence shown here is derived from an EMBL/GenBank/DDBJ whole genome shotgun (WGS) entry which is preliminary data.</text>
</comment>
<gene>
    <name evidence="2" type="ORF">LH47_01174</name>
</gene>
<dbReference type="AlphaFoldDB" id="A0A0D0S155"/>
<sequence>MRTKIIRLARTIADLAGTGDITDEALWKALTFRRMNEGRKERNVEGTMPDT</sequence>
<keyword evidence="3" id="KW-1185">Reference proteome</keyword>
<dbReference type="EMBL" id="JXTH01000017">
    <property type="protein sequence ID" value="KIQ94706.1"/>
    <property type="molecule type" value="Genomic_DNA"/>
</dbReference>
<evidence type="ECO:0000259" key="1">
    <source>
        <dbReference type="Pfam" id="PF13335"/>
    </source>
</evidence>
<accession>A0A0D0S155</accession>
<dbReference type="RefSeq" id="WP_235341064.1">
    <property type="nucleotide sequence ID" value="NZ_JXTH01000017.1"/>
</dbReference>
<protein>
    <recommendedName>
        <fullName evidence="1">Mg chelatase-related protein C-terminal domain-containing protein</fullName>
    </recommendedName>
</protein>
<dbReference type="PATRIC" id="fig|404937.3.peg.1223"/>
<organism evidence="2 3">
    <name type="scientific">Anoxybacillus thermarum</name>
    <dbReference type="NCBI Taxonomy" id="404937"/>
    <lineage>
        <taxon>Bacteria</taxon>
        <taxon>Bacillati</taxon>
        <taxon>Bacillota</taxon>
        <taxon>Bacilli</taxon>
        <taxon>Bacillales</taxon>
        <taxon>Anoxybacillaceae</taxon>
        <taxon>Anoxybacillus</taxon>
    </lineage>
</organism>
<dbReference type="Proteomes" id="UP000032102">
    <property type="component" value="Unassembled WGS sequence"/>
</dbReference>
<evidence type="ECO:0000313" key="3">
    <source>
        <dbReference type="Proteomes" id="UP000032102"/>
    </source>
</evidence>
<dbReference type="InterPro" id="IPR025158">
    <property type="entry name" value="Mg_chelat-rel_C"/>
</dbReference>